<evidence type="ECO:0000259" key="3">
    <source>
        <dbReference type="PROSITE" id="PS50095"/>
    </source>
</evidence>
<dbReference type="PROSITE" id="PS50095">
    <property type="entry name" value="PLAT"/>
    <property type="match status" value="9"/>
</dbReference>
<dbReference type="EMBL" id="KQ420242">
    <property type="protein sequence ID" value="KOF80874.1"/>
    <property type="molecule type" value="Genomic_DNA"/>
</dbReference>
<dbReference type="PANTHER" id="PTHR45901">
    <property type="entry name" value="PROTEIN CBG12474"/>
    <property type="match status" value="1"/>
</dbReference>
<dbReference type="InterPro" id="IPR001024">
    <property type="entry name" value="PLAT/LH2_dom"/>
</dbReference>
<dbReference type="STRING" id="37653.A0A0L8GVL3"/>
<feature type="domain" description="PLAT" evidence="3">
    <location>
        <begin position="288"/>
        <end position="406"/>
    </location>
</feature>
<dbReference type="PANTHER" id="PTHR45901:SF7">
    <property type="entry name" value="OXYGEN-REGULATED PROTEIN 1"/>
    <property type="match status" value="1"/>
</dbReference>
<dbReference type="OrthoDB" id="5322100at2759"/>
<dbReference type="Gene3D" id="2.40.180.10">
    <property type="entry name" value="Catalase core domain"/>
    <property type="match status" value="7"/>
</dbReference>
<dbReference type="CDD" id="cd01756">
    <property type="entry name" value="PLAT_repeat"/>
    <property type="match status" value="6"/>
</dbReference>
<feature type="region of interest" description="Disordered" evidence="2">
    <location>
        <begin position="515"/>
        <end position="537"/>
    </location>
</feature>
<feature type="domain" description="PLAT" evidence="3">
    <location>
        <begin position="30"/>
        <end position="146"/>
    </location>
</feature>
<dbReference type="OMA" id="MICEMPA"/>
<accession>A0A0L8GVL3</accession>
<evidence type="ECO:0000256" key="2">
    <source>
        <dbReference type="SAM" id="MobiDB-lite"/>
    </source>
</evidence>
<reference evidence="4" key="1">
    <citation type="submission" date="2015-07" db="EMBL/GenBank/DDBJ databases">
        <title>MeaNS - Measles Nucleotide Surveillance Program.</title>
        <authorList>
            <person name="Tran T."/>
            <person name="Druce J."/>
        </authorList>
    </citation>
    <scope>NUCLEOTIDE SEQUENCE</scope>
    <source>
        <strain evidence="4">UCB-OBI-ISO-001</strain>
        <tissue evidence="4">Gonad</tissue>
    </source>
</reference>
<organism evidence="4">
    <name type="scientific">Octopus bimaculoides</name>
    <name type="common">California two-spotted octopus</name>
    <dbReference type="NCBI Taxonomy" id="37653"/>
    <lineage>
        <taxon>Eukaryota</taxon>
        <taxon>Metazoa</taxon>
        <taxon>Spiralia</taxon>
        <taxon>Lophotrochozoa</taxon>
        <taxon>Mollusca</taxon>
        <taxon>Cephalopoda</taxon>
        <taxon>Coleoidea</taxon>
        <taxon>Octopodiformes</taxon>
        <taxon>Octopoda</taxon>
        <taxon>Incirrata</taxon>
        <taxon>Octopodidae</taxon>
        <taxon>Octopus</taxon>
    </lineage>
</organism>
<feature type="domain" description="PLAT" evidence="3">
    <location>
        <begin position="159"/>
        <end position="278"/>
    </location>
</feature>
<dbReference type="Pfam" id="PF01477">
    <property type="entry name" value="PLAT"/>
    <property type="match status" value="9"/>
</dbReference>
<proteinExistence type="predicted"/>
<dbReference type="SMART" id="SM00308">
    <property type="entry name" value="LH2"/>
    <property type="match status" value="8"/>
</dbReference>
<name>A0A0L8GVL3_OCTBM</name>
<dbReference type="InterPro" id="IPR052970">
    <property type="entry name" value="Inner_ear_hair_cell_LOXHD"/>
</dbReference>
<feature type="domain" description="PLAT" evidence="3">
    <location>
        <begin position="1203"/>
        <end position="1319"/>
    </location>
</feature>
<protein>
    <recommendedName>
        <fullName evidence="3">PLAT domain-containing protein</fullName>
    </recommendedName>
</protein>
<comment type="caution">
    <text evidence="1">Lacks conserved residue(s) required for the propagation of feature annotation.</text>
</comment>
<dbReference type="InterPro" id="IPR036392">
    <property type="entry name" value="PLAT/LH2_dom_sf"/>
</dbReference>
<sequence length="1326" mass="151313">MWLAADERDGLIKEILDEGNTVEKKLENKQRWFLWVSTSETTRARPDSTISVVVYGLKGKSNEILLSNRKTGFKGGQTYKFEIATADIGTLYKIRIWHENSGTFSGYPLEKVEMENSKTSKHYEFLASCCWSTRDEGRRQIVQELPASGPESNNPLSVVHYIVVVYTGDVAEAGTDANVFVNIFGKLGDTGQRYLEESRNKQTKFERGQVDEFLIEAVDLKELTKIHIGHDASNPGSGWFLEKVEIRVKNDPSQLYLFHCNSWLALDKDDGTIVRELPRGDSKLLNTTNYEIHVKTGNVRGAGTDANVFLQMFGSKNNTDKIPLVSSENVRNLFERDRIDIFKTEFPNIGQIKKIKISHDNSQLSAGWFLDSVFIKVPSEGKHYMFDCFRWLAVDEEDGQTEVVLEPSVLENRDKAEPCQVTFWTGNVPNAGTNANIYIKLYGNKGKSEEYTLNNRSDNFEQGSVDTFKIEIPNIGNLQKILVHCDGKGLFAGWFLHKILIRRHRVDTNWKSGTDKIEQRRTGSKKRPKFVTASGTQHGNASNVEQHWFIVDQWFDKDANSLTKELVPTDLNGKPLTDYFDEVEYTVKVVTGDVFGAGTDANVFLTIYGEHGDTSERSLSKSQKMNKFERNQEDVFTLNAIDLGKLKKIKIWHDNSGSNAAWFLDYVEVRDNDNQQTFFPCQWWLATNEGDGQIVRELVPVKASLKKKLLKNEPESLKTQLGLEVKALTTTYHVKVHTADRWGAGTDANVYVILYGHLDNSGKILLKSSITNSNKFERNQIDEFIIEVIDTGELQKIKIGHDDTGLGSAWCLDKVIFDCPSLGKTWNFPCGRWLAKGEDDGLLERELYPQPLSSDYIPYIPYEITTYTGDVAQASTDANVYIALYSKDKRTQQKPLCLTKNERKQKFRRNAVDKFILEMENIGDDVEKIRIGHDGSGFGAGWYLAKVEVRKLISSGKSSKTFVFPCNQWLAEDEDDQLTERMLLVETSIIQESTAETQHRNHKEDSTTDQLLHKLPRSYRKYTHQELLNFQQKCIPIGYDTDHATANHSYKKKQDYRILITTSDQKDASISDDVWFILEGDKQTTYIIEKIKNSEGKFFQKGKTDGFTFTCPPVGEIKSCYLGAIFHTGTSSSSSAHRPSVSNFWLCDQITVIDEATANIFIFQCNDWVKVTEKISKNDSVRLCLVETMQDKQLTKKKRRRMVTYEIQVYTGDVKHAGTDANVYINIFGEDGETGRQALKQRFRDLFERNQKDTFLIKCLELGKLRSLFIEHDSSGFGSGWFLDRIEIINKTTREKSIFPCKTWLDKKKGTTSIFLQPKIKWKIVR</sequence>
<evidence type="ECO:0000256" key="1">
    <source>
        <dbReference type="PROSITE-ProRule" id="PRU00152"/>
    </source>
</evidence>
<feature type="domain" description="PLAT" evidence="3">
    <location>
        <begin position="583"/>
        <end position="699"/>
    </location>
</feature>
<dbReference type="Gene3D" id="2.60.60.20">
    <property type="entry name" value="PLAT/LH2 domain"/>
    <property type="match status" value="2"/>
</dbReference>
<feature type="domain" description="PLAT" evidence="3">
    <location>
        <begin position="860"/>
        <end position="984"/>
    </location>
</feature>
<feature type="domain" description="PLAT" evidence="3">
    <location>
        <begin position="1054"/>
        <end position="1183"/>
    </location>
</feature>
<evidence type="ECO:0000313" key="4">
    <source>
        <dbReference type="EMBL" id="KOF80874.1"/>
    </source>
</evidence>
<dbReference type="SUPFAM" id="SSF49723">
    <property type="entry name" value="Lipase/lipooxygenase domain (PLAT/LH2 domain)"/>
    <property type="match status" value="9"/>
</dbReference>
<gene>
    <name evidence="4" type="ORF">OCBIM_22027284mg</name>
</gene>
<feature type="domain" description="PLAT" evidence="3">
    <location>
        <begin position="417"/>
        <end position="532"/>
    </location>
</feature>
<feature type="domain" description="PLAT" evidence="3">
    <location>
        <begin position="730"/>
        <end position="848"/>
    </location>
</feature>